<gene>
    <name evidence="3" type="primary">LOC102803721</name>
</gene>
<protein>
    <submittedName>
        <fullName evidence="3">Ceramide kinase-like</fullName>
    </submittedName>
</protein>
<dbReference type="Proteomes" id="UP000694865">
    <property type="component" value="Unplaced"/>
</dbReference>
<evidence type="ECO:0000313" key="3">
    <source>
        <dbReference type="RefSeq" id="XP_006815437.1"/>
    </source>
</evidence>
<sequence>MDGNNIGSGAISGRFTQDKKKCKHHPLPSMSVWNADGEIIHHPSVDVKVHCQLILLFARGIEDNEEDTRTSCASCSRKCY</sequence>
<evidence type="ECO:0000313" key="2">
    <source>
        <dbReference type="Proteomes" id="UP000694865"/>
    </source>
</evidence>
<name>A0ABM0M5Z6_SACKO</name>
<keyword evidence="2" id="KW-1185">Reference proteome</keyword>
<organism evidence="2 3">
    <name type="scientific">Saccoglossus kowalevskii</name>
    <name type="common">Acorn worm</name>
    <dbReference type="NCBI Taxonomy" id="10224"/>
    <lineage>
        <taxon>Eukaryota</taxon>
        <taxon>Metazoa</taxon>
        <taxon>Hemichordata</taxon>
        <taxon>Enteropneusta</taxon>
        <taxon>Harrimaniidae</taxon>
        <taxon>Saccoglossus</taxon>
    </lineage>
</organism>
<dbReference type="RefSeq" id="XP_006815437.1">
    <property type="nucleotide sequence ID" value="XM_006815374.1"/>
</dbReference>
<feature type="region of interest" description="Disordered" evidence="1">
    <location>
        <begin position="1"/>
        <end position="23"/>
    </location>
</feature>
<accession>A0ABM0M5Z6</accession>
<reference evidence="3" key="1">
    <citation type="submission" date="2025-08" db="UniProtKB">
        <authorList>
            <consortium name="RefSeq"/>
        </authorList>
    </citation>
    <scope>IDENTIFICATION</scope>
    <source>
        <tissue evidence="3">Testes</tissue>
    </source>
</reference>
<evidence type="ECO:0000256" key="1">
    <source>
        <dbReference type="SAM" id="MobiDB-lite"/>
    </source>
</evidence>
<dbReference type="GeneID" id="102803721"/>
<proteinExistence type="predicted"/>